<dbReference type="Proteomes" id="UP000036987">
    <property type="component" value="Unassembled WGS sequence"/>
</dbReference>
<comment type="caution">
    <text evidence="1">The sequence shown here is derived from an EMBL/GenBank/DDBJ whole genome shotgun (WGS) entry which is preliminary data.</text>
</comment>
<keyword evidence="2" id="KW-1185">Reference proteome</keyword>
<reference evidence="2" key="1">
    <citation type="journal article" date="2016" name="Nature">
        <title>The genome of the seagrass Zostera marina reveals angiosperm adaptation to the sea.</title>
        <authorList>
            <person name="Olsen J.L."/>
            <person name="Rouze P."/>
            <person name="Verhelst B."/>
            <person name="Lin Y.-C."/>
            <person name="Bayer T."/>
            <person name="Collen J."/>
            <person name="Dattolo E."/>
            <person name="De Paoli E."/>
            <person name="Dittami S."/>
            <person name="Maumus F."/>
            <person name="Michel G."/>
            <person name="Kersting A."/>
            <person name="Lauritano C."/>
            <person name="Lohaus R."/>
            <person name="Toepel M."/>
            <person name="Tonon T."/>
            <person name="Vanneste K."/>
            <person name="Amirebrahimi M."/>
            <person name="Brakel J."/>
            <person name="Bostroem C."/>
            <person name="Chovatia M."/>
            <person name="Grimwood J."/>
            <person name="Jenkins J.W."/>
            <person name="Jueterbock A."/>
            <person name="Mraz A."/>
            <person name="Stam W.T."/>
            <person name="Tice H."/>
            <person name="Bornberg-Bauer E."/>
            <person name="Green P.J."/>
            <person name="Pearson G.A."/>
            <person name="Procaccini G."/>
            <person name="Duarte C.M."/>
            <person name="Schmutz J."/>
            <person name="Reusch T.B.H."/>
            <person name="Van de Peer Y."/>
        </authorList>
    </citation>
    <scope>NUCLEOTIDE SEQUENCE [LARGE SCALE GENOMIC DNA]</scope>
    <source>
        <strain evidence="2">cv. Finnish</strain>
    </source>
</reference>
<dbReference type="AlphaFoldDB" id="A0A0K9P1C8"/>
<protein>
    <submittedName>
        <fullName evidence="1">Uncharacterized protein</fullName>
    </submittedName>
</protein>
<dbReference type="EMBL" id="LFYR01001305">
    <property type="protein sequence ID" value="KMZ62861.1"/>
    <property type="molecule type" value="Genomic_DNA"/>
</dbReference>
<organism evidence="1 2">
    <name type="scientific">Zostera marina</name>
    <name type="common">Eelgrass</name>
    <dbReference type="NCBI Taxonomy" id="29655"/>
    <lineage>
        <taxon>Eukaryota</taxon>
        <taxon>Viridiplantae</taxon>
        <taxon>Streptophyta</taxon>
        <taxon>Embryophyta</taxon>
        <taxon>Tracheophyta</taxon>
        <taxon>Spermatophyta</taxon>
        <taxon>Magnoliopsida</taxon>
        <taxon>Liliopsida</taxon>
        <taxon>Zosteraceae</taxon>
        <taxon>Zostera</taxon>
    </lineage>
</organism>
<evidence type="ECO:0000313" key="2">
    <source>
        <dbReference type="Proteomes" id="UP000036987"/>
    </source>
</evidence>
<proteinExistence type="predicted"/>
<name>A0A0K9P1C8_ZOSMR</name>
<accession>A0A0K9P1C8</accession>
<sequence length="407" mass="46775">MDVEAFSSQEIVPTPVADGMKRKRKSKVQVSDIFTGEVKFDSQITKDVYDQIRKKDMVFEEIVDFQSIDHATLREAMTYAGLFKYLTTIKTLSVQVDEVIQFYTNLSYERKGECARLHSHVNNEEITLKEINIATWCNLPNTGLNIEMCTDLESLPVQCSEEEFWSTLSEGYDPRDDKELTLTKLNVLASMIVRIIHKNIYPRAGKPLKAHFQVLAATFCILKRYQVNWCGLVMHAMSRCLSEPEASLFFPRMISKLLSPKRFNIPLQPAKICKMIRLEACSFRSVYLNCYQNFDPNSPKCVQNYTNIKQRLKEANDHLLSLSMPMDKYLTRLEQEETKCLKINEKFLHIISRLDKVESSITKIMENIDLLLHKEVINQGPYAVEVKQALATPSDFVGPPARTPPSP</sequence>
<gene>
    <name evidence="1" type="ORF">ZOSMA_43G00430</name>
</gene>
<evidence type="ECO:0000313" key="1">
    <source>
        <dbReference type="EMBL" id="KMZ62861.1"/>
    </source>
</evidence>